<evidence type="ECO:0000259" key="2">
    <source>
        <dbReference type="Pfam" id="PF19573"/>
    </source>
</evidence>
<name>A0ABY4G7F2_9BACT</name>
<evidence type="ECO:0000313" key="3">
    <source>
        <dbReference type="EMBL" id="UOQ66723.1"/>
    </source>
</evidence>
<keyword evidence="4" id="KW-1185">Reference proteome</keyword>
<evidence type="ECO:0000256" key="1">
    <source>
        <dbReference type="SAM" id="SignalP"/>
    </source>
</evidence>
<dbReference type="EMBL" id="CP095061">
    <property type="protein sequence ID" value="UOQ66723.1"/>
    <property type="molecule type" value="Genomic_DNA"/>
</dbReference>
<keyword evidence="1" id="KW-0732">Signal</keyword>
<dbReference type="Gene3D" id="2.40.160.20">
    <property type="match status" value="1"/>
</dbReference>
<protein>
    <submittedName>
        <fullName evidence="3">DUF6089 family protein</fullName>
    </submittedName>
</protein>
<gene>
    <name evidence="3" type="ORF">MUN86_01985</name>
</gene>
<dbReference type="SUPFAM" id="SSF56925">
    <property type="entry name" value="OMPA-like"/>
    <property type="match status" value="1"/>
</dbReference>
<dbReference type="RefSeq" id="WP_245121108.1">
    <property type="nucleotide sequence ID" value="NZ_CP095061.1"/>
</dbReference>
<evidence type="ECO:0000313" key="4">
    <source>
        <dbReference type="Proteomes" id="UP000830401"/>
    </source>
</evidence>
<dbReference type="Pfam" id="PF19573">
    <property type="entry name" value="DUF6089"/>
    <property type="match status" value="1"/>
</dbReference>
<dbReference type="InterPro" id="IPR045743">
    <property type="entry name" value="DUF6089"/>
</dbReference>
<proteinExistence type="predicted"/>
<dbReference type="Proteomes" id="UP000830401">
    <property type="component" value="Chromosome"/>
</dbReference>
<feature type="chain" id="PRO_5047390092" evidence="1">
    <location>
        <begin position="25"/>
        <end position="295"/>
    </location>
</feature>
<feature type="domain" description="DUF6089" evidence="2">
    <location>
        <begin position="28"/>
        <end position="221"/>
    </location>
</feature>
<dbReference type="InterPro" id="IPR011250">
    <property type="entry name" value="OMP/PagP_B-barrel"/>
</dbReference>
<organism evidence="3 4">
    <name type="scientific">Hymenobacter volaticus</name>
    <dbReference type="NCBI Taxonomy" id="2932254"/>
    <lineage>
        <taxon>Bacteria</taxon>
        <taxon>Pseudomonadati</taxon>
        <taxon>Bacteroidota</taxon>
        <taxon>Cytophagia</taxon>
        <taxon>Cytophagales</taxon>
        <taxon>Hymenobacteraceae</taxon>
        <taxon>Hymenobacter</taxon>
    </lineage>
</organism>
<sequence>MKQFFNYTLTLLLASLLVAPAADAQQFTKRKQYNSVGVTLTAMNYFGDITPKPSIPSLRFGATRPNLGVTFTHRFTPRISGRGGLSYGRITGSDAKAADQNDADAKFRYNRNMNFRNDIAELSAVAIFDLIPNRNNYIKRPDLVPYLFAGLAGYAGNPKGLDNNDNYVALQPLKTEGKDYNRAGIAIPFGAGARYKLNKSFDLGFEIGFRKTFNDYLDDVSDKYVANRSSLTSTAAQYFGWDITGGAGAGLDGTWNENNQSGYQRGKNNEDDWYVQAGFTLNYILAPRVKSPKFR</sequence>
<reference evidence="3" key="1">
    <citation type="submission" date="2022-04" db="EMBL/GenBank/DDBJ databases">
        <title>Hymenobacter sp. isolated from the air.</title>
        <authorList>
            <person name="Won M."/>
            <person name="Lee C.-M."/>
            <person name="Woen H.-Y."/>
            <person name="Kwon S.-W."/>
        </authorList>
    </citation>
    <scope>NUCLEOTIDE SEQUENCE</scope>
    <source>
        <strain evidence="3">5420S-77</strain>
    </source>
</reference>
<accession>A0ABY4G7F2</accession>
<feature type="signal peptide" evidence="1">
    <location>
        <begin position="1"/>
        <end position="24"/>
    </location>
</feature>